<accession>A0A645DMI9</accession>
<organism evidence="1">
    <name type="scientific">bioreactor metagenome</name>
    <dbReference type="NCBI Taxonomy" id="1076179"/>
    <lineage>
        <taxon>unclassified sequences</taxon>
        <taxon>metagenomes</taxon>
        <taxon>ecological metagenomes</taxon>
    </lineage>
</organism>
<dbReference type="AlphaFoldDB" id="A0A645DMI9"/>
<evidence type="ECO:0000313" key="1">
    <source>
        <dbReference type="EMBL" id="MPM90654.1"/>
    </source>
</evidence>
<gene>
    <name evidence="1" type="ORF">SDC9_137776</name>
</gene>
<sequence length="99" mass="10804">MVDCAPDIRIRIVIINFPGCSDVIINVITDAPIKGMVFSAKIAVICPVLGNKPVVSSVFITWLNPYTGYLHGTQFNGSVGDIPAFQVSSWRIDFRIHGV</sequence>
<name>A0A645DMI9_9ZZZZ</name>
<reference evidence="1" key="1">
    <citation type="submission" date="2019-08" db="EMBL/GenBank/DDBJ databases">
        <authorList>
            <person name="Kucharzyk K."/>
            <person name="Murdoch R.W."/>
            <person name="Higgins S."/>
            <person name="Loffler F."/>
        </authorList>
    </citation>
    <scope>NUCLEOTIDE SEQUENCE</scope>
</reference>
<proteinExistence type="predicted"/>
<comment type="caution">
    <text evidence="1">The sequence shown here is derived from an EMBL/GenBank/DDBJ whole genome shotgun (WGS) entry which is preliminary data.</text>
</comment>
<dbReference type="EMBL" id="VSSQ01037856">
    <property type="protein sequence ID" value="MPM90654.1"/>
    <property type="molecule type" value="Genomic_DNA"/>
</dbReference>
<protein>
    <submittedName>
        <fullName evidence="1">Uncharacterized protein</fullName>
    </submittedName>
</protein>